<reference evidence="3 4" key="3">
    <citation type="journal article" date="2019" name="Int. J. Syst. Evol. Microbiol.">
        <title>Nitrosopumilus adriaticus sp. nov. and Nitrosopumilus piranensis sp. nov., two ammonia-oxidizing archaea from the Adriatic Sea and members of the class Nitrososphaeria.</title>
        <authorList>
            <person name="Bayer B."/>
            <person name="Vojvoda J."/>
            <person name="Reinthaler T."/>
            <person name="Reyes C."/>
            <person name="Pinto M."/>
            <person name="Herndl G.J."/>
        </authorList>
    </citation>
    <scope>NUCLEOTIDE SEQUENCE [LARGE SCALE GENOMIC DNA]</scope>
    <source>
        <strain evidence="3 4">D3C</strain>
    </source>
</reference>
<dbReference type="RefSeq" id="WP_148703923.1">
    <property type="nucleotide sequence ID" value="NZ_CP010868.1"/>
</dbReference>
<feature type="coiled-coil region" evidence="1">
    <location>
        <begin position="26"/>
        <end position="68"/>
    </location>
</feature>
<dbReference type="STRING" id="1582439.NPIRD3C_2010"/>
<dbReference type="EMBL" id="CP010868">
    <property type="protein sequence ID" value="AJM93220.1"/>
    <property type="molecule type" value="Genomic_DNA"/>
</dbReference>
<dbReference type="HOGENOM" id="CLU_942048_0_0_2"/>
<feature type="compositionally biased region" description="Basic and acidic residues" evidence="2">
    <location>
        <begin position="132"/>
        <end position="143"/>
    </location>
</feature>
<keyword evidence="4" id="KW-1185">Reference proteome</keyword>
<evidence type="ECO:0000256" key="2">
    <source>
        <dbReference type="SAM" id="MobiDB-lite"/>
    </source>
</evidence>
<accession>A0A0C5C1I2</accession>
<dbReference type="OrthoDB" id="382115at2157"/>
<feature type="region of interest" description="Disordered" evidence="2">
    <location>
        <begin position="132"/>
        <end position="158"/>
    </location>
</feature>
<reference evidence="3 4" key="2">
    <citation type="journal article" date="2016" name="ISME J.">
        <title>Physiological and genomic characterization of two novel marine thaumarchaeal strains indicates niche differentiation.</title>
        <authorList>
            <person name="Bayer B."/>
            <person name="Vojvoda J."/>
            <person name="Offre P."/>
            <person name="Alves R.J."/>
            <person name="Elisabeth N.H."/>
            <person name="Garcia J.A."/>
            <person name="Volland J.M."/>
            <person name="Srivastava A."/>
            <person name="Schleper C."/>
            <person name="Herndl G.J."/>
        </authorList>
    </citation>
    <scope>NUCLEOTIDE SEQUENCE [LARGE SCALE GENOMIC DNA]</scope>
    <source>
        <strain evidence="3 4">D3C</strain>
    </source>
</reference>
<dbReference type="AlphaFoldDB" id="A0A0C5C1I2"/>
<dbReference type="GeneID" id="41601084"/>
<evidence type="ECO:0000256" key="1">
    <source>
        <dbReference type="SAM" id="Coils"/>
    </source>
</evidence>
<dbReference type="PATRIC" id="fig|1582439.9.peg.2077"/>
<evidence type="ECO:0000313" key="4">
    <source>
        <dbReference type="Proteomes" id="UP000032027"/>
    </source>
</evidence>
<feature type="coiled-coil region" evidence="1">
    <location>
        <begin position="273"/>
        <end position="307"/>
    </location>
</feature>
<name>A0A0C5C1I2_9ARCH</name>
<keyword evidence="1" id="KW-0175">Coiled coil</keyword>
<proteinExistence type="predicted"/>
<dbReference type="Proteomes" id="UP000032027">
    <property type="component" value="Chromosome"/>
</dbReference>
<evidence type="ECO:0000313" key="3">
    <source>
        <dbReference type="EMBL" id="AJM93220.1"/>
    </source>
</evidence>
<sequence>MQKTLPILGLFTILIVGMTTPAMGQYDEWDEKYKQLHEEFEEKRHQIEKHFQEEFEELDRDYEQQKMEIYEKIENNPDLSDSEINAMFDGLFAEFDEKRQSLESDMMRQFQELEEMFEEKFRYLDEQAREEYANSDETYRDATEYNDYEDDRDKGEFYENDPEWQSIESMAMRIMEMIPPEKIQRLWEAGEIEQLVELIVSETDLSYEQAKRVVAFFEKYDNRGDGSYDNSEYEYQEHDYNKYDYPEHDYPESDYLKPYPEPYPVPTVDNEQVLRLEQRISELEEENQMLRETIKELEEKISQINAVLMEQVKFIYEWVSTQ</sequence>
<protein>
    <submittedName>
        <fullName evidence="3">Uncharacterized protein</fullName>
    </submittedName>
</protein>
<gene>
    <name evidence="3" type="ORF">NPIRD3C_2010</name>
</gene>
<organism evidence="3 4">
    <name type="scientific">Nitrosopumilus piranensis</name>
    <dbReference type="NCBI Taxonomy" id="1582439"/>
    <lineage>
        <taxon>Archaea</taxon>
        <taxon>Nitrososphaerota</taxon>
        <taxon>Nitrososphaeria</taxon>
        <taxon>Nitrosopumilales</taxon>
        <taxon>Nitrosopumilaceae</taxon>
        <taxon>Nitrosopumilus</taxon>
    </lineage>
</organism>
<reference evidence="4" key="1">
    <citation type="submission" date="2015-02" db="EMBL/GenBank/DDBJ databases">
        <title>Characterization of two novel Thaumarchaeota isolated from the Northern Adriatic Sea.</title>
        <authorList>
            <person name="Bayer B."/>
            <person name="Vojvoda J."/>
            <person name="Offre P."/>
            <person name="Srivastava A."/>
            <person name="Elisabeth N."/>
            <person name="Garcia J.A.L."/>
            <person name="Schleper C."/>
            <person name="Herndl G.J."/>
        </authorList>
    </citation>
    <scope>NUCLEOTIDE SEQUENCE [LARGE SCALE GENOMIC DNA]</scope>
    <source>
        <strain evidence="4">D3C</strain>
    </source>
</reference>
<dbReference type="KEGG" id="nid:NPIRD3C_2010"/>